<accession>A0ABT1DAK8</accession>
<feature type="signal peptide" evidence="2">
    <location>
        <begin position="1"/>
        <end position="25"/>
    </location>
</feature>
<dbReference type="SMART" id="SM00710">
    <property type="entry name" value="PbH1"/>
    <property type="match status" value="5"/>
</dbReference>
<dbReference type="InterPro" id="IPR011050">
    <property type="entry name" value="Pectin_lyase_fold/virulence"/>
</dbReference>
<comment type="caution">
    <text evidence="4">The sequence shown here is derived from an EMBL/GenBank/DDBJ whole genome shotgun (WGS) entry which is preliminary data.</text>
</comment>
<evidence type="ECO:0000259" key="3">
    <source>
        <dbReference type="Pfam" id="PF05048"/>
    </source>
</evidence>
<dbReference type="InterPro" id="IPR007742">
    <property type="entry name" value="NosD_dom"/>
</dbReference>
<sequence>MYLARAILSGLIALLAVLPGRGATADMVIRCEGDVTEALQAAVGAGTAQSRPIILEAPTEGARCGLRRGLTIPPGMQFLGRNQPVLALTASGRAFTGNAQSGGFRIADLTVDASAASDDRMIYLRGTPSGRIENMRLIRPGGGIILTGGTHDVAIARLTVIESRHHAVAITDSYNNSIDDADLEGQRGFGVVLDGTSHHNRLNGLRTSHSGLELVGMTSQTSYNVLTNSTASRTGDNCFSITGSHNRLANLSGSYCVGAGITFYGSYNTLENGRFVGNGQQHWVRPAWSAGVLFAQGFGGVAQHNTVRNVVVDDDQPQPTQQVGVMALGAYEPWAPRHEIRANFYRYVGLRLYRATSAGITGPTPPSGDGPVSDGGVTWVFVNSFDRTTLPDNNRAEHVEVLRAGRAPREDRSGAPNNQGTR</sequence>
<dbReference type="RefSeq" id="WP_252955599.1">
    <property type="nucleotide sequence ID" value="NZ_JAFIRR010000161.1"/>
</dbReference>
<evidence type="ECO:0000256" key="1">
    <source>
        <dbReference type="SAM" id="MobiDB-lite"/>
    </source>
</evidence>
<organism evidence="4 5">
    <name type="scientific">Siccirubricoccus soli</name>
    <dbReference type="NCBI Taxonomy" id="2899147"/>
    <lineage>
        <taxon>Bacteria</taxon>
        <taxon>Pseudomonadati</taxon>
        <taxon>Pseudomonadota</taxon>
        <taxon>Alphaproteobacteria</taxon>
        <taxon>Acetobacterales</taxon>
        <taxon>Roseomonadaceae</taxon>
        <taxon>Siccirubricoccus</taxon>
    </lineage>
</organism>
<dbReference type="SUPFAM" id="SSF51126">
    <property type="entry name" value="Pectin lyase-like"/>
    <property type="match status" value="1"/>
</dbReference>
<feature type="domain" description="Periplasmic copper-binding protein NosD beta helix" evidence="3">
    <location>
        <begin position="120"/>
        <end position="281"/>
    </location>
</feature>
<reference evidence="4 5" key="1">
    <citation type="submission" date="2021-12" db="EMBL/GenBank/DDBJ databases">
        <title>Siccirubricoccus leaddurans sp. nov., a high concentration Zn2+ tolerance bacterium.</title>
        <authorList>
            <person name="Cao Y."/>
        </authorList>
    </citation>
    <scope>NUCLEOTIDE SEQUENCE [LARGE SCALE GENOMIC DNA]</scope>
    <source>
        <strain evidence="4 5">KC 17139</strain>
    </source>
</reference>
<keyword evidence="5" id="KW-1185">Reference proteome</keyword>
<protein>
    <submittedName>
        <fullName evidence="4">Right-handed parallel beta-helix repeat-containing protein</fullName>
    </submittedName>
</protein>
<dbReference type="Proteomes" id="UP001523392">
    <property type="component" value="Unassembled WGS sequence"/>
</dbReference>
<proteinExistence type="predicted"/>
<gene>
    <name evidence="4" type="ORF">JYK14_22835</name>
</gene>
<evidence type="ECO:0000313" key="4">
    <source>
        <dbReference type="EMBL" id="MCO6418972.1"/>
    </source>
</evidence>
<feature type="region of interest" description="Disordered" evidence="1">
    <location>
        <begin position="401"/>
        <end position="422"/>
    </location>
</feature>
<dbReference type="Pfam" id="PF05048">
    <property type="entry name" value="NosD"/>
    <property type="match status" value="1"/>
</dbReference>
<evidence type="ECO:0000313" key="5">
    <source>
        <dbReference type="Proteomes" id="UP001523392"/>
    </source>
</evidence>
<dbReference type="InterPro" id="IPR012334">
    <property type="entry name" value="Pectin_lyas_fold"/>
</dbReference>
<feature type="compositionally biased region" description="Basic and acidic residues" evidence="1">
    <location>
        <begin position="401"/>
        <end position="413"/>
    </location>
</feature>
<feature type="chain" id="PRO_5047410872" evidence="2">
    <location>
        <begin position="26"/>
        <end position="422"/>
    </location>
</feature>
<dbReference type="EMBL" id="JAFIRR010000161">
    <property type="protein sequence ID" value="MCO6418972.1"/>
    <property type="molecule type" value="Genomic_DNA"/>
</dbReference>
<dbReference type="Gene3D" id="2.160.20.10">
    <property type="entry name" value="Single-stranded right-handed beta-helix, Pectin lyase-like"/>
    <property type="match status" value="1"/>
</dbReference>
<dbReference type="InterPro" id="IPR006626">
    <property type="entry name" value="PbH1"/>
</dbReference>
<evidence type="ECO:0000256" key="2">
    <source>
        <dbReference type="SAM" id="SignalP"/>
    </source>
</evidence>
<keyword evidence="2" id="KW-0732">Signal</keyword>
<name>A0ABT1DAK8_9PROT</name>